<proteinExistence type="predicted"/>
<organism evidence="2 3">
    <name type="scientific">Obba rivulosa</name>
    <dbReference type="NCBI Taxonomy" id="1052685"/>
    <lineage>
        <taxon>Eukaryota</taxon>
        <taxon>Fungi</taxon>
        <taxon>Dikarya</taxon>
        <taxon>Basidiomycota</taxon>
        <taxon>Agaricomycotina</taxon>
        <taxon>Agaricomycetes</taxon>
        <taxon>Polyporales</taxon>
        <taxon>Gelatoporiaceae</taxon>
        <taxon>Obba</taxon>
    </lineage>
</organism>
<sequence length="137" mass="14638">MSALSTASATASTGTASVSSGTVSNASASMVTPPELEHTLTMLTSHRTVLGYMLLSRSHPITIIRHSGVVFEGDQGKKYASAIGRIVESVQTGLEEVSGGHNEGDEIKFMRIRTKRHEIMISPGERYLLAVLHDPTS</sequence>
<dbReference type="PANTHER" id="PTHR10779">
    <property type="entry name" value="DYNEIN LIGHT CHAIN ROADBLOCK"/>
    <property type="match status" value="1"/>
</dbReference>
<dbReference type="Gene3D" id="3.30.450.30">
    <property type="entry name" value="Dynein light chain 2a, cytoplasmic"/>
    <property type="match status" value="1"/>
</dbReference>
<evidence type="ECO:0000256" key="1">
    <source>
        <dbReference type="SAM" id="MobiDB-lite"/>
    </source>
</evidence>
<protein>
    <recommendedName>
        <fullName evidence="4">Roadblock/LAMTOR2 domain-containing protein</fullName>
    </recommendedName>
</protein>
<gene>
    <name evidence="2" type="ORF">OBBRIDRAFT_794578</name>
</gene>
<feature type="region of interest" description="Disordered" evidence="1">
    <location>
        <begin position="1"/>
        <end position="28"/>
    </location>
</feature>
<reference evidence="2 3" key="1">
    <citation type="submission" date="2016-07" db="EMBL/GenBank/DDBJ databases">
        <title>Draft genome of the white-rot fungus Obba rivulosa 3A-2.</title>
        <authorList>
            <consortium name="DOE Joint Genome Institute"/>
            <person name="Miettinen O."/>
            <person name="Riley R."/>
            <person name="Acob R."/>
            <person name="Barry K."/>
            <person name="Cullen D."/>
            <person name="De Vries R."/>
            <person name="Hainaut M."/>
            <person name="Hatakka A."/>
            <person name="Henrissat B."/>
            <person name="Hilden K."/>
            <person name="Kuo R."/>
            <person name="Labutti K."/>
            <person name="Lipzen A."/>
            <person name="Makela M.R."/>
            <person name="Sandor L."/>
            <person name="Spatafora J.W."/>
            <person name="Grigoriev I.V."/>
            <person name="Hibbett D.S."/>
        </authorList>
    </citation>
    <scope>NUCLEOTIDE SEQUENCE [LARGE SCALE GENOMIC DNA]</scope>
    <source>
        <strain evidence="2 3">3A-2</strain>
    </source>
</reference>
<dbReference type="OrthoDB" id="9985637at2759"/>
<evidence type="ECO:0000313" key="2">
    <source>
        <dbReference type="EMBL" id="OCH89139.1"/>
    </source>
</evidence>
<dbReference type="SUPFAM" id="SSF103196">
    <property type="entry name" value="Roadblock/LC7 domain"/>
    <property type="match status" value="1"/>
</dbReference>
<dbReference type="EMBL" id="KV722434">
    <property type="protein sequence ID" value="OCH89139.1"/>
    <property type="molecule type" value="Genomic_DNA"/>
</dbReference>
<dbReference type="Proteomes" id="UP000250043">
    <property type="component" value="Unassembled WGS sequence"/>
</dbReference>
<dbReference type="AlphaFoldDB" id="A0A8E2DKR9"/>
<keyword evidence="3" id="KW-1185">Reference proteome</keyword>
<accession>A0A8E2DKR9</accession>
<evidence type="ECO:0008006" key="4">
    <source>
        <dbReference type="Google" id="ProtNLM"/>
    </source>
</evidence>
<evidence type="ECO:0000313" key="3">
    <source>
        <dbReference type="Proteomes" id="UP000250043"/>
    </source>
</evidence>
<name>A0A8E2DKR9_9APHY</name>